<dbReference type="EMBL" id="AHAF01000023">
    <property type="protein sequence ID" value="EKU77386.1"/>
    <property type="molecule type" value="Genomic_DNA"/>
</dbReference>
<dbReference type="RefSeq" id="WP_006556987.1">
    <property type="nucleotide sequence ID" value="NZ_JH992939.1"/>
</dbReference>
<dbReference type="AlphaFoldDB" id="K9D2P6"/>
<evidence type="ECO:0000256" key="1">
    <source>
        <dbReference type="ARBA" id="ARBA00004167"/>
    </source>
</evidence>
<protein>
    <recommendedName>
        <fullName evidence="9">Bacterial conjugation TrbI-like protein</fullName>
    </recommendedName>
</protein>
<reference evidence="7 8" key="1">
    <citation type="submission" date="2012-09" db="EMBL/GenBank/DDBJ databases">
        <title>The Genome Sequence of Veillonella ratti ACS-216-V-COL6B.</title>
        <authorList>
            <consortium name="The Broad Institute Genome Sequencing Platform"/>
            <person name="Earl A."/>
            <person name="Ward D."/>
            <person name="Feldgarden M."/>
            <person name="Gevers D."/>
            <person name="Saerens B."/>
            <person name="Vaneechoutte M."/>
            <person name="Walker B."/>
            <person name="Young S.K."/>
            <person name="Zeng Q."/>
            <person name="Gargeya S."/>
            <person name="Fitzgerald M."/>
            <person name="Haas B."/>
            <person name="Abouelleil A."/>
            <person name="Alvarado L."/>
            <person name="Arachchi H.M."/>
            <person name="Berlin A."/>
            <person name="Chapman S.B."/>
            <person name="Goldberg J."/>
            <person name="Griggs A."/>
            <person name="Gujja S."/>
            <person name="Hansen M."/>
            <person name="Howarth C."/>
            <person name="Imamovic A."/>
            <person name="Larimer J."/>
            <person name="McCowen C."/>
            <person name="Montmayeur A."/>
            <person name="Murphy C."/>
            <person name="Neiman D."/>
            <person name="Pearson M."/>
            <person name="Priest M."/>
            <person name="Roberts A."/>
            <person name="Saif S."/>
            <person name="Shea T."/>
            <person name="Sisk P."/>
            <person name="Sykes S."/>
            <person name="Wortman J."/>
            <person name="Nusbaum C."/>
            <person name="Birren B."/>
        </authorList>
    </citation>
    <scope>NUCLEOTIDE SEQUENCE [LARGE SCALE GENOMIC DNA]</scope>
    <source>
        <strain evidence="7 8">ACS-216-V-Col6b</strain>
    </source>
</reference>
<keyword evidence="5" id="KW-0472">Membrane</keyword>
<dbReference type="eggNOG" id="COG2948">
    <property type="taxonomic scope" value="Bacteria"/>
</dbReference>
<dbReference type="Proteomes" id="UP000009891">
    <property type="component" value="Unassembled WGS sequence"/>
</dbReference>
<name>K9D2P6_9FIRM</name>
<comment type="subcellular location">
    <subcellularLocation>
        <location evidence="1">Membrane</location>
        <topology evidence="1">Single-pass membrane protein</topology>
    </subcellularLocation>
</comment>
<keyword evidence="6" id="KW-0732">Signal</keyword>
<dbReference type="InterPro" id="IPR042217">
    <property type="entry name" value="T4SS_VirB10/TrbI"/>
</dbReference>
<dbReference type="Gene3D" id="2.40.128.260">
    <property type="entry name" value="Type IV secretion system, VirB10/TraB/TrbI"/>
    <property type="match status" value="1"/>
</dbReference>
<gene>
    <name evidence="7" type="ORF">HMPREF9282_02103</name>
</gene>
<dbReference type="STRING" id="883156.HMPREF9282_02103"/>
<dbReference type="GO" id="GO:0016020">
    <property type="term" value="C:membrane"/>
    <property type="evidence" value="ECO:0007669"/>
    <property type="project" value="UniProtKB-SubCell"/>
</dbReference>
<dbReference type="Pfam" id="PF03743">
    <property type="entry name" value="TrbI"/>
    <property type="match status" value="1"/>
</dbReference>
<evidence type="ECO:0000256" key="3">
    <source>
        <dbReference type="ARBA" id="ARBA00022692"/>
    </source>
</evidence>
<evidence type="ECO:0000256" key="6">
    <source>
        <dbReference type="SAM" id="SignalP"/>
    </source>
</evidence>
<sequence length="236" mass="25703">MNKKSLIFAALLLPVMSYSMAADANFNRYTTMPTNEQFRTVKSDEVLQAGSIIPATLITKITSDNMQSVVVAVVRQNVYDSVTGRNLLIPAGSRLIGEPMGMTNARINISFQRIIFPNGHSVQLPNFEAIDGLGQSGVKDKYTKHTWLKLRSVLTGSVIAGIAGLADKSESVTTSNGETVTRSDNKAMEDAIAALIDGVTNIAQQDADIPPTGTINEAYQFNLMLHADIQIRPYRR</sequence>
<evidence type="ECO:0000313" key="7">
    <source>
        <dbReference type="EMBL" id="EKU77386.1"/>
    </source>
</evidence>
<evidence type="ECO:0000256" key="4">
    <source>
        <dbReference type="ARBA" id="ARBA00022989"/>
    </source>
</evidence>
<keyword evidence="8" id="KW-1185">Reference proteome</keyword>
<accession>K9D2P6</accession>
<feature type="signal peptide" evidence="6">
    <location>
        <begin position="1"/>
        <end position="21"/>
    </location>
</feature>
<dbReference type="CDD" id="cd16429">
    <property type="entry name" value="VirB10"/>
    <property type="match status" value="1"/>
</dbReference>
<evidence type="ECO:0008006" key="9">
    <source>
        <dbReference type="Google" id="ProtNLM"/>
    </source>
</evidence>
<dbReference type="OrthoDB" id="9807354at2"/>
<feature type="chain" id="PRO_5003925795" description="Bacterial conjugation TrbI-like protein" evidence="6">
    <location>
        <begin position="22"/>
        <end position="236"/>
    </location>
</feature>
<evidence type="ECO:0000256" key="5">
    <source>
        <dbReference type="ARBA" id="ARBA00023136"/>
    </source>
</evidence>
<dbReference type="InterPro" id="IPR005498">
    <property type="entry name" value="T4SS_VirB10/TraB/TrbI"/>
</dbReference>
<keyword evidence="3" id="KW-0812">Transmembrane</keyword>
<organism evidence="7 8">
    <name type="scientific">Veillonella seminalis ACS-216-V-Col6b</name>
    <dbReference type="NCBI Taxonomy" id="883156"/>
    <lineage>
        <taxon>Bacteria</taxon>
        <taxon>Bacillati</taxon>
        <taxon>Bacillota</taxon>
        <taxon>Negativicutes</taxon>
        <taxon>Veillonellales</taxon>
        <taxon>Veillonellaceae</taxon>
        <taxon>Veillonella</taxon>
    </lineage>
</organism>
<evidence type="ECO:0000313" key="8">
    <source>
        <dbReference type="Proteomes" id="UP000009891"/>
    </source>
</evidence>
<dbReference type="PATRIC" id="fig|883156.3.peg.2057"/>
<keyword evidence="4" id="KW-1133">Transmembrane helix</keyword>
<proteinExistence type="inferred from homology"/>
<evidence type="ECO:0000256" key="2">
    <source>
        <dbReference type="ARBA" id="ARBA00010265"/>
    </source>
</evidence>
<comment type="similarity">
    <text evidence="2">Belongs to the TrbI/VirB10 family.</text>
</comment>
<dbReference type="HOGENOM" id="CLU_1214352_0_0_9"/>
<comment type="caution">
    <text evidence="7">The sequence shown here is derived from an EMBL/GenBank/DDBJ whole genome shotgun (WGS) entry which is preliminary data.</text>
</comment>